<dbReference type="Gene3D" id="3.90.76.10">
    <property type="entry name" value="Dipeptide-binding Protein, Domain 1"/>
    <property type="match status" value="1"/>
</dbReference>
<organism evidence="6 7">
    <name type="scientific">Enemella evansiae</name>
    <dbReference type="NCBI Taxonomy" id="2016499"/>
    <lineage>
        <taxon>Bacteria</taxon>
        <taxon>Bacillati</taxon>
        <taxon>Actinomycetota</taxon>
        <taxon>Actinomycetes</taxon>
        <taxon>Propionibacteriales</taxon>
        <taxon>Propionibacteriaceae</taxon>
        <taxon>Enemella</taxon>
    </lineage>
</organism>
<evidence type="ECO:0000313" key="6">
    <source>
        <dbReference type="EMBL" id="OYO08876.1"/>
    </source>
</evidence>
<evidence type="ECO:0000256" key="1">
    <source>
        <dbReference type="ARBA" id="ARBA00005695"/>
    </source>
</evidence>
<dbReference type="PANTHER" id="PTHR30290:SF9">
    <property type="entry name" value="OLIGOPEPTIDE-BINDING PROTEIN APPA"/>
    <property type="match status" value="1"/>
</dbReference>
<dbReference type="Gene3D" id="3.40.190.10">
    <property type="entry name" value="Periplasmic binding protein-like II"/>
    <property type="match status" value="1"/>
</dbReference>
<dbReference type="AlphaFoldDB" id="A0A255G3C3"/>
<keyword evidence="3" id="KW-0732">Signal</keyword>
<dbReference type="PANTHER" id="PTHR30290">
    <property type="entry name" value="PERIPLASMIC BINDING COMPONENT OF ABC TRANSPORTER"/>
    <property type="match status" value="1"/>
</dbReference>
<dbReference type="GO" id="GO:0015833">
    <property type="term" value="P:peptide transport"/>
    <property type="evidence" value="ECO:0007669"/>
    <property type="project" value="TreeGrafter"/>
</dbReference>
<evidence type="ECO:0000256" key="4">
    <source>
        <dbReference type="SAM" id="MobiDB-lite"/>
    </source>
</evidence>
<evidence type="ECO:0000259" key="5">
    <source>
        <dbReference type="Pfam" id="PF00496"/>
    </source>
</evidence>
<evidence type="ECO:0000256" key="3">
    <source>
        <dbReference type="ARBA" id="ARBA00022729"/>
    </source>
</evidence>
<dbReference type="CDD" id="cd08493">
    <property type="entry name" value="PBP2_DppA_like"/>
    <property type="match status" value="1"/>
</dbReference>
<dbReference type="PIRSF" id="PIRSF002741">
    <property type="entry name" value="MppA"/>
    <property type="match status" value="1"/>
</dbReference>
<feature type="region of interest" description="Disordered" evidence="4">
    <location>
        <begin position="1"/>
        <end position="22"/>
    </location>
</feature>
<reference evidence="6 7" key="1">
    <citation type="submission" date="2017-07" db="EMBL/GenBank/DDBJ databases">
        <title>Draft whole genome sequences of clinical Proprionibacteriaceae strains.</title>
        <authorList>
            <person name="Bernier A.-M."/>
            <person name="Bernard K."/>
            <person name="Domingo M.-C."/>
        </authorList>
    </citation>
    <scope>NUCLEOTIDE SEQUENCE [LARGE SCALE GENOMIC DNA]</scope>
    <source>
        <strain evidence="6 7">NML 030167</strain>
    </source>
</reference>
<comment type="similarity">
    <text evidence="1">Belongs to the bacterial solute-binding protein 5 family.</text>
</comment>
<proteinExistence type="inferred from homology"/>
<accession>A0A255G3C3</accession>
<evidence type="ECO:0000256" key="2">
    <source>
        <dbReference type="ARBA" id="ARBA00022448"/>
    </source>
</evidence>
<dbReference type="GO" id="GO:0043190">
    <property type="term" value="C:ATP-binding cassette (ABC) transporter complex"/>
    <property type="evidence" value="ECO:0007669"/>
    <property type="project" value="InterPro"/>
</dbReference>
<sequence>MAACAESQRDNNSGGAGGANDTFVFAGSDNPVSLDPAFASDGESFRISRNIFEGLVSTKPGTTELEPLLAESWTSAPDGKSHTFQLRKGVKFQDGTDFNAAAVCANFDRWANWKGLNQNENISYYYGKLFQGFKNPEAGAGQTIYDSCNAKSDSEVTINLNKPFAAFIDAMTLPAFAMQSPTAMEKWNADDVQGDAKDPRFSSYSTDHPTGTGPFKFNRWDRGQQVVLDRNEEYWGDKAKVSKAVVRIISDPKARTQELEAGNIDGYDLVAPADVQTLKDKGLQVMQRQPFTIFYLAFNQANPALQDKRVREAISYAIDKDALVKQSLPEGTKTAIEFMPDNVVGYNPGVTDYKYDPEKAKQLLKEAGQENLTLKFAYPTSVSRPYMPTPENSFVTIKGQLEQVGIKVEPVTAKWNPDYTDLVRKQDGVTKRDIHFLGWTGDYNDPDNFVGVFFGKKGLEWGFDNPELFKALQDARQLPTKEAQAEAYKKINEQIAEFIPGVPLAHPAPSLAFGKGVKGYTPSPVNDEVWNNVTVER</sequence>
<dbReference type="OrthoDB" id="9796817at2"/>
<comment type="caution">
    <text evidence="6">The sequence shown here is derived from an EMBL/GenBank/DDBJ whole genome shotgun (WGS) entry which is preliminary data.</text>
</comment>
<dbReference type="EMBL" id="NMVO01000018">
    <property type="protein sequence ID" value="OYO08876.1"/>
    <property type="molecule type" value="Genomic_DNA"/>
</dbReference>
<dbReference type="Gene3D" id="3.10.105.10">
    <property type="entry name" value="Dipeptide-binding Protein, Domain 3"/>
    <property type="match status" value="1"/>
</dbReference>
<dbReference type="SUPFAM" id="SSF53850">
    <property type="entry name" value="Periplasmic binding protein-like II"/>
    <property type="match status" value="1"/>
</dbReference>
<gene>
    <name evidence="6" type="ORF">CGZ94_20085</name>
</gene>
<dbReference type="InterPro" id="IPR000914">
    <property type="entry name" value="SBP_5_dom"/>
</dbReference>
<dbReference type="Proteomes" id="UP000215896">
    <property type="component" value="Unassembled WGS sequence"/>
</dbReference>
<keyword evidence="7" id="KW-1185">Reference proteome</keyword>
<evidence type="ECO:0000313" key="7">
    <source>
        <dbReference type="Proteomes" id="UP000215896"/>
    </source>
</evidence>
<keyword evidence="2" id="KW-0813">Transport</keyword>
<dbReference type="Pfam" id="PF00496">
    <property type="entry name" value="SBP_bac_5"/>
    <property type="match status" value="1"/>
</dbReference>
<dbReference type="InterPro" id="IPR039424">
    <property type="entry name" value="SBP_5"/>
</dbReference>
<protein>
    <submittedName>
        <fullName evidence="6">ABC transporter substrate-binding protein</fullName>
    </submittedName>
</protein>
<name>A0A255G3C3_9ACTN</name>
<dbReference type="GO" id="GO:0042597">
    <property type="term" value="C:periplasmic space"/>
    <property type="evidence" value="ECO:0007669"/>
    <property type="project" value="UniProtKB-ARBA"/>
</dbReference>
<dbReference type="GO" id="GO:1904680">
    <property type="term" value="F:peptide transmembrane transporter activity"/>
    <property type="evidence" value="ECO:0007669"/>
    <property type="project" value="TreeGrafter"/>
</dbReference>
<dbReference type="InterPro" id="IPR030678">
    <property type="entry name" value="Peptide/Ni-bd"/>
</dbReference>
<feature type="domain" description="Solute-binding protein family 5" evidence="5">
    <location>
        <begin position="64"/>
        <end position="458"/>
    </location>
</feature>